<feature type="region of interest" description="Disordered" evidence="1">
    <location>
        <begin position="303"/>
        <end position="489"/>
    </location>
</feature>
<sequence length="657" mass="72464">MAPKVGDYLKRLGLRGAEIRKGEGWRTQEIKDLEADIRAFYQKYEPYLKRGEDYPVEFDTDIDTVLAKHGPILWPDGPRDETTTKWLWAAGEIDEYPEDLFYSRHIHKIQPVLRALLIFRVSIYRSNQRHAENRRREAAAAAAAGVTSGSPPPPGDDLTDFDNSTVAPSLVHTIKVESDEGKARLQDILKNEEFNLRKRKEQTNSPLGSIKRLKQAKSTPIKDRYVHHMPTWTTTNRETIHVANPQHLESGHNLLFAAASGPANGFVPVNHTQQNEQPMQAHQQQALESDDDGSVIGRAAFSLHSSEASSPTNAENLPLPDTPGEGALPSQYSLPQDTTSRAEEGAITTGPNAQKVPHCPAGMPLEESAPQTSRESIPWSQVKKRRAKRSKIALRPMLDNEDTNNTPELSARGSHAMDGLSKRLSIADSESPMPTDENASTESRRLVRRTHVHTPASEPSKHVATTASVGASPSVQLPNTQQEKPLTPLLTQPRTYQTPYADVQPLEPTQQPAATPNSLATPSLHPAPVDSPFTNLAPATINQQSSTGDTPLSAKLITRHFGRTFVKFNLTVNNRSSLKMIKLTDCLDAVILHETINNRFKHTLAGLVPSEIIFTSNDTDYDIGADEGGQILWEEFLQTLVDTAPQGTCPIVAEVRI</sequence>
<proteinExistence type="predicted"/>
<protein>
    <submittedName>
        <fullName evidence="2">Uncharacterized protein</fullName>
    </submittedName>
</protein>
<dbReference type="RefSeq" id="XP_013349205.1">
    <property type="nucleotide sequence ID" value="XM_013493751.1"/>
</dbReference>
<feature type="compositionally biased region" description="Polar residues" evidence="1">
    <location>
        <begin position="507"/>
        <end position="521"/>
    </location>
</feature>
<dbReference type="InParanoid" id="A0A074YSQ0"/>
<accession>A0A074YSQ0</accession>
<keyword evidence="3" id="KW-1185">Reference proteome</keyword>
<feature type="compositionally biased region" description="Basic residues" evidence="1">
    <location>
        <begin position="382"/>
        <end position="392"/>
    </location>
</feature>
<dbReference type="AlphaFoldDB" id="A0A074YSQ0"/>
<name>A0A074YSQ0_AURSE</name>
<reference evidence="2 3" key="1">
    <citation type="journal article" date="2014" name="BMC Genomics">
        <title>Genome sequencing of four Aureobasidium pullulans varieties: biotechnological potential, stress tolerance, and description of new species.</title>
        <authorList>
            <person name="Gostin Ar C."/>
            <person name="Ohm R.A."/>
            <person name="Kogej T."/>
            <person name="Sonjak S."/>
            <person name="Turk M."/>
            <person name="Zajc J."/>
            <person name="Zalar P."/>
            <person name="Grube M."/>
            <person name="Sun H."/>
            <person name="Han J."/>
            <person name="Sharma A."/>
            <person name="Chiniquy J."/>
            <person name="Ngan C.Y."/>
            <person name="Lipzen A."/>
            <person name="Barry K."/>
            <person name="Grigoriev I.V."/>
            <person name="Gunde-Cimerman N."/>
        </authorList>
    </citation>
    <scope>NUCLEOTIDE SEQUENCE [LARGE SCALE GENOMIC DNA]</scope>
    <source>
        <strain evidence="2 3">EXF-2481</strain>
    </source>
</reference>
<evidence type="ECO:0000313" key="3">
    <source>
        <dbReference type="Proteomes" id="UP000030641"/>
    </source>
</evidence>
<dbReference type="OrthoDB" id="3925621at2759"/>
<feature type="compositionally biased region" description="Polar residues" evidence="1">
    <location>
        <begin position="330"/>
        <end position="339"/>
    </location>
</feature>
<organism evidence="2 3">
    <name type="scientific">Aureobasidium subglaciale (strain EXF-2481)</name>
    <name type="common">Aureobasidium pullulans var. subglaciale</name>
    <dbReference type="NCBI Taxonomy" id="1043005"/>
    <lineage>
        <taxon>Eukaryota</taxon>
        <taxon>Fungi</taxon>
        <taxon>Dikarya</taxon>
        <taxon>Ascomycota</taxon>
        <taxon>Pezizomycotina</taxon>
        <taxon>Dothideomycetes</taxon>
        <taxon>Dothideomycetidae</taxon>
        <taxon>Dothideales</taxon>
        <taxon>Saccotheciaceae</taxon>
        <taxon>Aureobasidium</taxon>
    </lineage>
</organism>
<feature type="region of interest" description="Disordered" evidence="1">
    <location>
        <begin position="506"/>
        <end position="549"/>
    </location>
</feature>
<evidence type="ECO:0000313" key="2">
    <source>
        <dbReference type="EMBL" id="KER00799.1"/>
    </source>
</evidence>
<feature type="compositionally biased region" description="Polar residues" evidence="1">
    <location>
        <begin position="369"/>
        <end position="379"/>
    </location>
</feature>
<dbReference type="HOGENOM" id="CLU_403833_0_0_1"/>
<feature type="region of interest" description="Disordered" evidence="1">
    <location>
        <begin position="134"/>
        <end position="157"/>
    </location>
</feature>
<feature type="compositionally biased region" description="Polar residues" evidence="1">
    <location>
        <begin position="303"/>
        <end position="315"/>
    </location>
</feature>
<dbReference type="EMBL" id="KL584749">
    <property type="protein sequence ID" value="KER00799.1"/>
    <property type="molecule type" value="Genomic_DNA"/>
</dbReference>
<dbReference type="GeneID" id="25370649"/>
<feature type="compositionally biased region" description="Polar residues" evidence="1">
    <location>
        <begin position="540"/>
        <end position="549"/>
    </location>
</feature>
<feature type="compositionally biased region" description="Polar residues" evidence="1">
    <location>
        <begin position="463"/>
        <end position="489"/>
    </location>
</feature>
<evidence type="ECO:0000256" key="1">
    <source>
        <dbReference type="SAM" id="MobiDB-lite"/>
    </source>
</evidence>
<dbReference type="Proteomes" id="UP000030641">
    <property type="component" value="Unassembled WGS sequence"/>
</dbReference>
<gene>
    <name evidence="2" type="ORF">AUEXF2481DRAFT_692</name>
</gene>